<comment type="caution">
    <text evidence="2">The sequence shown here is derived from an EMBL/GenBank/DDBJ whole genome shotgun (WGS) entry which is preliminary data.</text>
</comment>
<sequence length="221" mass="24739">MQMHQVDLPGIQTGVPSYQPYYPSYAHIAPMGPQTPPSGPSPMLAHSHLPPSPIMHHPHGNPPPTPPTPDRCSADTKVMRHILTAMTKMQSTMRDLAERQEQILDRMSLLEQRVGRIDDGISTLLQQSEVIVEDGKNIRARVDDSDSQDAFENRLTALMDGVVEKLIGGIGDEIKDIKRLVKDTEKYVKFDPFSWNGRMALGQRYRDAVLLGEEEHKGVEL</sequence>
<evidence type="ECO:0000256" key="1">
    <source>
        <dbReference type="SAM" id="MobiDB-lite"/>
    </source>
</evidence>
<proteinExistence type="predicted"/>
<gene>
    <name evidence="2" type="ORF">Q9L58_002761</name>
</gene>
<accession>A0ABR3GQJ4</accession>
<evidence type="ECO:0000313" key="3">
    <source>
        <dbReference type="Proteomes" id="UP001447188"/>
    </source>
</evidence>
<reference evidence="2 3" key="1">
    <citation type="submission" date="2024-02" db="EMBL/GenBank/DDBJ databases">
        <title>Discinaceae phylogenomics.</title>
        <authorList>
            <person name="Dirks A.C."/>
            <person name="James T.Y."/>
        </authorList>
    </citation>
    <scope>NUCLEOTIDE SEQUENCE [LARGE SCALE GENOMIC DNA]</scope>
    <source>
        <strain evidence="2 3">ACD0624</strain>
    </source>
</reference>
<feature type="region of interest" description="Disordered" evidence="1">
    <location>
        <begin position="32"/>
        <end position="72"/>
    </location>
</feature>
<evidence type="ECO:0000313" key="2">
    <source>
        <dbReference type="EMBL" id="KAL0638148.1"/>
    </source>
</evidence>
<keyword evidence="3" id="KW-1185">Reference proteome</keyword>
<feature type="compositionally biased region" description="Pro residues" evidence="1">
    <location>
        <begin position="60"/>
        <end position="69"/>
    </location>
</feature>
<organism evidence="2 3">
    <name type="scientific">Discina gigas</name>
    <dbReference type="NCBI Taxonomy" id="1032678"/>
    <lineage>
        <taxon>Eukaryota</taxon>
        <taxon>Fungi</taxon>
        <taxon>Dikarya</taxon>
        <taxon>Ascomycota</taxon>
        <taxon>Pezizomycotina</taxon>
        <taxon>Pezizomycetes</taxon>
        <taxon>Pezizales</taxon>
        <taxon>Discinaceae</taxon>
        <taxon>Discina</taxon>
    </lineage>
</organism>
<protein>
    <submittedName>
        <fullName evidence="2">Uncharacterized protein</fullName>
    </submittedName>
</protein>
<dbReference type="Proteomes" id="UP001447188">
    <property type="component" value="Unassembled WGS sequence"/>
</dbReference>
<name>A0ABR3GQJ4_9PEZI</name>
<dbReference type="EMBL" id="JBBBZM010000025">
    <property type="protein sequence ID" value="KAL0638148.1"/>
    <property type="molecule type" value="Genomic_DNA"/>
</dbReference>